<dbReference type="CDD" id="cd00067">
    <property type="entry name" value="GAL4"/>
    <property type="match status" value="1"/>
</dbReference>
<dbReference type="PROSITE" id="PS50048">
    <property type="entry name" value="ZN2_CY6_FUNGAL_2"/>
    <property type="match status" value="1"/>
</dbReference>
<dbReference type="InterPro" id="IPR001138">
    <property type="entry name" value="Zn2Cys6_DnaBD"/>
</dbReference>
<feature type="compositionally biased region" description="Polar residues" evidence="3">
    <location>
        <begin position="50"/>
        <end position="64"/>
    </location>
</feature>
<dbReference type="PROSITE" id="PS00463">
    <property type="entry name" value="ZN2_CY6_FUNGAL_1"/>
    <property type="match status" value="1"/>
</dbReference>
<evidence type="ECO:0000256" key="2">
    <source>
        <dbReference type="ARBA" id="ARBA00023242"/>
    </source>
</evidence>
<dbReference type="EMBL" id="JADGJW010000113">
    <property type="protein sequence ID" value="KAJ3223904.1"/>
    <property type="molecule type" value="Genomic_DNA"/>
</dbReference>
<feature type="region of interest" description="Disordered" evidence="3">
    <location>
        <begin position="46"/>
        <end position="94"/>
    </location>
</feature>
<dbReference type="InterPro" id="IPR050335">
    <property type="entry name" value="ERT1_acuK_gluconeogen_tf"/>
</dbReference>
<comment type="caution">
    <text evidence="5">The sequence shown here is derived from an EMBL/GenBank/DDBJ whole genome shotgun (WGS) entry which is preliminary data.</text>
</comment>
<feature type="domain" description="Zn(2)-C6 fungal-type" evidence="4">
    <location>
        <begin position="8"/>
        <end position="37"/>
    </location>
</feature>
<keyword evidence="6" id="KW-1185">Reference proteome</keyword>
<evidence type="ECO:0000313" key="6">
    <source>
        <dbReference type="Proteomes" id="UP001211065"/>
    </source>
</evidence>
<sequence>MHGFSGNACLHCKKKKRKCSLDFPCARCIKDGVECVEQKVKPRGKRIKSPSLQTVNQNETNKTVTYDPGTLHNQERRCSSNLSSSSSSDSVSSTEEVSSSSVSPVFSDLVPSSSSSSNTSQIFNLFDFSGVFNNPIPNPERNHSFIKEFSTEESLMIFLNEEIPIEPTQETKKTLSLIPKSYSKLKNHFIKQSLLPLYFVIFSSVFISGGIQFLEPQRIGVQKNSNFRPRKLDESLKEFNLSKATDLNFILLQLNSYKDSPSEFLIYLSWCCLSCRHPVLFTKEFCGSPQKASIMFLEEGIRHLKNFTSISEISLAITYAIPIFFCYGDKSKGLVLLYKLYEIAVKADFDKTTGDNCIEFVLDPVNMYIRKLNWVNLLCLSTFASYPCLGNELDNMEMLEESEWNIFFDIKVIGKFQGAFNITTYTQICFLVRRALNFSNCNDVTKIGEKLSVATILNRDFIVWLESIPLESKLFSSLAEFIVSVKKIALDWRLVINNAKVYMWWIFGIIKTHFSSIKYNKYYKFLLNSGTSPIKATSMDIILCGIRALSSILSVFPPEETISEFKTNYNGGKRFSFGPEVIFYYSTILKEVTLMSLSALDLCEGWAAINEIREEVLKFHLKSVFLTVLKSFNTPYSTECLQSVEIKVNNYLGILEINNLYITHSSN</sequence>
<keyword evidence="2" id="KW-0539">Nucleus</keyword>
<dbReference type="PANTHER" id="PTHR47659:SF7">
    <property type="entry name" value="FUNGAL TRANSCRIPTIONAL REGULATORY PROTEIN, N-TERMINAL DOMAIN-CONTAINING PROTEIN"/>
    <property type="match status" value="1"/>
</dbReference>
<organism evidence="5 6">
    <name type="scientific">Clydaea vesicula</name>
    <dbReference type="NCBI Taxonomy" id="447962"/>
    <lineage>
        <taxon>Eukaryota</taxon>
        <taxon>Fungi</taxon>
        <taxon>Fungi incertae sedis</taxon>
        <taxon>Chytridiomycota</taxon>
        <taxon>Chytridiomycota incertae sedis</taxon>
        <taxon>Chytridiomycetes</taxon>
        <taxon>Lobulomycetales</taxon>
        <taxon>Lobulomycetaceae</taxon>
        <taxon>Clydaea</taxon>
    </lineage>
</organism>
<proteinExistence type="predicted"/>
<dbReference type="GO" id="GO:0008270">
    <property type="term" value="F:zinc ion binding"/>
    <property type="evidence" value="ECO:0007669"/>
    <property type="project" value="InterPro"/>
</dbReference>
<reference evidence="5" key="1">
    <citation type="submission" date="2020-05" db="EMBL/GenBank/DDBJ databases">
        <title>Phylogenomic resolution of chytrid fungi.</title>
        <authorList>
            <person name="Stajich J.E."/>
            <person name="Amses K."/>
            <person name="Simmons R."/>
            <person name="Seto K."/>
            <person name="Myers J."/>
            <person name="Bonds A."/>
            <person name="Quandt C.A."/>
            <person name="Barry K."/>
            <person name="Liu P."/>
            <person name="Grigoriev I."/>
            <person name="Longcore J.E."/>
            <person name="James T.Y."/>
        </authorList>
    </citation>
    <scope>NUCLEOTIDE SEQUENCE</scope>
    <source>
        <strain evidence="5">JEL0476</strain>
    </source>
</reference>
<evidence type="ECO:0000313" key="5">
    <source>
        <dbReference type="EMBL" id="KAJ3223904.1"/>
    </source>
</evidence>
<accession>A0AAD5U4D6</accession>
<dbReference type="SUPFAM" id="SSF57701">
    <property type="entry name" value="Zn2/Cys6 DNA-binding domain"/>
    <property type="match status" value="1"/>
</dbReference>
<evidence type="ECO:0000256" key="1">
    <source>
        <dbReference type="ARBA" id="ARBA00022723"/>
    </source>
</evidence>
<evidence type="ECO:0000256" key="3">
    <source>
        <dbReference type="SAM" id="MobiDB-lite"/>
    </source>
</evidence>
<dbReference type="Gene3D" id="4.10.240.10">
    <property type="entry name" value="Zn(2)-C6 fungal-type DNA-binding domain"/>
    <property type="match status" value="1"/>
</dbReference>
<dbReference type="PANTHER" id="PTHR47659">
    <property type="entry name" value="ZN(II)2CYS6 TRANSCRIPTION FACTOR (EUROFUNG)-RELATED"/>
    <property type="match status" value="1"/>
</dbReference>
<keyword evidence="1" id="KW-0479">Metal-binding</keyword>
<gene>
    <name evidence="5" type="ORF">HK099_000565</name>
</gene>
<evidence type="ECO:0000259" key="4">
    <source>
        <dbReference type="PROSITE" id="PS50048"/>
    </source>
</evidence>
<dbReference type="Pfam" id="PF00172">
    <property type="entry name" value="Zn_clus"/>
    <property type="match status" value="1"/>
</dbReference>
<dbReference type="Proteomes" id="UP001211065">
    <property type="component" value="Unassembled WGS sequence"/>
</dbReference>
<dbReference type="SMART" id="SM00066">
    <property type="entry name" value="GAL4"/>
    <property type="match status" value="1"/>
</dbReference>
<dbReference type="GO" id="GO:0000981">
    <property type="term" value="F:DNA-binding transcription factor activity, RNA polymerase II-specific"/>
    <property type="evidence" value="ECO:0007669"/>
    <property type="project" value="InterPro"/>
</dbReference>
<name>A0AAD5U4D6_9FUNG</name>
<protein>
    <recommendedName>
        <fullName evidence="4">Zn(2)-C6 fungal-type domain-containing protein</fullName>
    </recommendedName>
</protein>
<dbReference type="InterPro" id="IPR036864">
    <property type="entry name" value="Zn2-C6_fun-type_DNA-bd_sf"/>
</dbReference>
<dbReference type="AlphaFoldDB" id="A0AAD5U4D6"/>
<feature type="compositionally biased region" description="Low complexity" evidence="3">
    <location>
        <begin position="79"/>
        <end position="94"/>
    </location>
</feature>